<dbReference type="Proteomes" id="UP000076661">
    <property type="component" value="Unassembled WGS sequence"/>
</dbReference>
<dbReference type="PATRIC" id="fig|1365257.3.peg.917"/>
<comment type="caution">
    <text evidence="1">The sequence shown here is derived from an EMBL/GenBank/DDBJ whole genome shotgun (WGS) entry which is preliminary data.</text>
</comment>
<protein>
    <submittedName>
        <fullName evidence="1">Uncharacterized protein</fullName>
    </submittedName>
</protein>
<name>A0A167P4Z8_9GAMM</name>
<dbReference type="EMBL" id="AUXX01000005">
    <property type="protein sequence ID" value="KZN69458.1"/>
    <property type="molecule type" value="Genomic_DNA"/>
</dbReference>
<dbReference type="AlphaFoldDB" id="A0A167P4Z8"/>
<accession>A0A167P4Z8</accession>
<gene>
    <name evidence="1" type="ORF">N478_12560</name>
</gene>
<evidence type="ECO:0000313" key="2">
    <source>
        <dbReference type="Proteomes" id="UP000076661"/>
    </source>
</evidence>
<sequence length="142" mass="16620">MFYYKLASSQKYIYKDNKVRFSSLILFTFTLLIACSDNSNIMGFDIEKTKAVESEWKSKIDQQIQKSNDVNELSDWFEQEGVDMRFDLPLFRIVELEKIPSLEDPKCYTSVSFSITELKEQRIESYRVSSMGVCRDQTGAFK</sequence>
<proteinExistence type="predicted"/>
<evidence type="ECO:0000313" key="1">
    <source>
        <dbReference type="EMBL" id="KZN69458.1"/>
    </source>
</evidence>
<organism evidence="1 2">
    <name type="scientific">Pseudoalteromonas luteoviolacea S4060-1</name>
    <dbReference type="NCBI Taxonomy" id="1365257"/>
    <lineage>
        <taxon>Bacteria</taxon>
        <taxon>Pseudomonadati</taxon>
        <taxon>Pseudomonadota</taxon>
        <taxon>Gammaproteobacteria</taxon>
        <taxon>Alteromonadales</taxon>
        <taxon>Pseudoalteromonadaceae</taxon>
        <taxon>Pseudoalteromonas</taxon>
    </lineage>
</organism>
<reference evidence="1 2" key="1">
    <citation type="submission" date="2013-07" db="EMBL/GenBank/DDBJ databases">
        <title>Comparative Genomic and Metabolomic Analysis of Twelve Strains of Pseudoalteromonas luteoviolacea.</title>
        <authorList>
            <person name="Vynne N.G."/>
            <person name="Mansson M."/>
            <person name="Gram L."/>
        </authorList>
    </citation>
    <scope>NUCLEOTIDE SEQUENCE [LARGE SCALE GENOMIC DNA]</scope>
    <source>
        <strain evidence="1 2">S4060-1</strain>
    </source>
</reference>
<dbReference type="PROSITE" id="PS51257">
    <property type="entry name" value="PROKAR_LIPOPROTEIN"/>
    <property type="match status" value="1"/>
</dbReference>